<dbReference type="InterPro" id="IPR021359">
    <property type="entry name" value="DUF2812"/>
</dbReference>
<gene>
    <name evidence="2" type="ORF">H9705_02460</name>
</gene>
<evidence type="ECO:0000256" key="1">
    <source>
        <dbReference type="SAM" id="Phobius"/>
    </source>
</evidence>
<name>A0A9D2N7U2_9FIRM</name>
<dbReference type="AlphaFoldDB" id="A0A9D2N7U2"/>
<feature type="transmembrane region" description="Helical" evidence="1">
    <location>
        <begin position="150"/>
        <end position="171"/>
    </location>
</feature>
<dbReference type="Pfam" id="PF11193">
    <property type="entry name" value="DUF2812"/>
    <property type="match status" value="1"/>
</dbReference>
<protein>
    <submittedName>
        <fullName evidence="2">DUF2812 domain-containing protein</fullName>
    </submittedName>
</protein>
<evidence type="ECO:0000313" key="3">
    <source>
        <dbReference type="Proteomes" id="UP000823849"/>
    </source>
</evidence>
<sequence length="182" mass="22218">MKNTKTEVRFFTITEWEKEQDYLRQQHQKGWKFVRVNFIGLYHFEKCEPEDVIYQLDYNPEGLEHKEEYVQMFRDCGWEYLQDYVGYSYFRKAAALMDGEEEIFCDDASRADMMRRVFKGRMIPLFIVFFLLILPNLYTQFQNDSLEGRILSALFLLLFVIYLSIFVCFALRFRRFYKSLHE</sequence>
<reference evidence="2" key="1">
    <citation type="journal article" date="2021" name="PeerJ">
        <title>Extensive microbial diversity within the chicken gut microbiome revealed by metagenomics and culture.</title>
        <authorList>
            <person name="Gilroy R."/>
            <person name="Ravi A."/>
            <person name="Getino M."/>
            <person name="Pursley I."/>
            <person name="Horton D.L."/>
            <person name="Alikhan N.F."/>
            <person name="Baker D."/>
            <person name="Gharbi K."/>
            <person name="Hall N."/>
            <person name="Watson M."/>
            <person name="Adriaenssens E.M."/>
            <person name="Foster-Nyarko E."/>
            <person name="Jarju S."/>
            <person name="Secka A."/>
            <person name="Antonio M."/>
            <person name="Oren A."/>
            <person name="Chaudhuri R.R."/>
            <person name="La Ragione R."/>
            <person name="Hildebrand F."/>
            <person name="Pallen M.J."/>
        </authorList>
    </citation>
    <scope>NUCLEOTIDE SEQUENCE</scope>
    <source>
        <strain evidence="2">CHK185-5351</strain>
    </source>
</reference>
<organism evidence="2 3">
    <name type="scientific">Candidatus Fusicatenibacter intestinigallinarum</name>
    <dbReference type="NCBI Taxonomy" id="2838598"/>
    <lineage>
        <taxon>Bacteria</taxon>
        <taxon>Bacillati</taxon>
        <taxon>Bacillota</taxon>
        <taxon>Clostridia</taxon>
        <taxon>Lachnospirales</taxon>
        <taxon>Lachnospiraceae</taxon>
        <taxon>Fusicatenibacter</taxon>
    </lineage>
</organism>
<feature type="transmembrane region" description="Helical" evidence="1">
    <location>
        <begin position="122"/>
        <end position="138"/>
    </location>
</feature>
<keyword evidence="1" id="KW-0472">Membrane</keyword>
<keyword evidence="1" id="KW-1133">Transmembrane helix</keyword>
<dbReference type="EMBL" id="DWWU01000011">
    <property type="protein sequence ID" value="HJC14678.1"/>
    <property type="molecule type" value="Genomic_DNA"/>
</dbReference>
<accession>A0A9D2N7U2</accession>
<evidence type="ECO:0000313" key="2">
    <source>
        <dbReference type="EMBL" id="HJC14678.1"/>
    </source>
</evidence>
<proteinExistence type="predicted"/>
<dbReference type="Proteomes" id="UP000823849">
    <property type="component" value="Unassembled WGS sequence"/>
</dbReference>
<reference evidence="2" key="2">
    <citation type="submission" date="2021-04" db="EMBL/GenBank/DDBJ databases">
        <authorList>
            <person name="Gilroy R."/>
        </authorList>
    </citation>
    <scope>NUCLEOTIDE SEQUENCE</scope>
    <source>
        <strain evidence="2">CHK185-5351</strain>
    </source>
</reference>
<keyword evidence="1" id="KW-0812">Transmembrane</keyword>
<comment type="caution">
    <text evidence="2">The sequence shown here is derived from an EMBL/GenBank/DDBJ whole genome shotgun (WGS) entry which is preliminary data.</text>
</comment>